<evidence type="ECO:0000259" key="4">
    <source>
        <dbReference type="Pfam" id="PF25881"/>
    </source>
</evidence>
<organism evidence="6 7">
    <name type="scientific">Clostridium drakei</name>
    <dbReference type="NCBI Taxonomy" id="332101"/>
    <lineage>
        <taxon>Bacteria</taxon>
        <taxon>Bacillati</taxon>
        <taxon>Bacillota</taxon>
        <taxon>Clostridia</taxon>
        <taxon>Eubacteriales</taxon>
        <taxon>Clostridiaceae</taxon>
        <taxon>Clostridium</taxon>
    </lineage>
</organism>
<protein>
    <submittedName>
        <fullName evidence="6">Secretion protein HlyD</fullName>
    </submittedName>
</protein>
<reference evidence="7" key="1">
    <citation type="submission" date="2017-04" db="EMBL/GenBank/DDBJ databases">
        <authorList>
            <person name="Song Y."/>
            <person name="Cho B.-K."/>
        </authorList>
    </citation>
    <scope>NUCLEOTIDE SEQUENCE [LARGE SCALE GENOMIC DNA]</scope>
    <source>
        <strain evidence="7">SL1</strain>
    </source>
</reference>
<evidence type="ECO:0000256" key="1">
    <source>
        <dbReference type="ARBA" id="ARBA00004196"/>
    </source>
</evidence>
<feature type="domain" description="YbhG-like alpha-helical hairpin" evidence="4">
    <location>
        <begin position="81"/>
        <end position="209"/>
    </location>
</feature>
<dbReference type="KEGG" id="cdrk:B9W14_07680"/>
<dbReference type="PANTHER" id="PTHR32347">
    <property type="entry name" value="EFFLUX SYSTEM COMPONENT YKNX-RELATED"/>
    <property type="match status" value="1"/>
</dbReference>
<dbReference type="Gene3D" id="2.40.30.170">
    <property type="match status" value="1"/>
</dbReference>
<feature type="domain" description="CusB-like beta-barrel" evidence="5">
    <location>
        <begin position="251"/>
        <end position="320"/>
    </location>
</feature>
<dbReference type="Gene3D" id="2.40.50.100">
    <property type="match status" value="1"/>
</dbReference>
<dbReference type="PROSITE" id="PS51257">
    <property type="entry name" value="PROKAR_LIPOPROTEIN"/>
    <property type="match status" value="1"/>
</dbReference>
<accession>A0A2U8DNW3</accession>
<dbReference type="InterPro" id="IPR058792">
    <property type="entry name" value="Beta-barrel_RND_2"/>
</dbReference>
<feature type="chain" id="PRO_5016030882" evidence="3">
    <location>
        <begin position="21"/>
        <end position="321"/>
    </location>
</feature>
<name>A0A2U8DNW3_9CLOT</name>
<evidence type="ECO:0000313" key="7">
    <source>
        <dbReference type="Proteomes" id="UP000244910"/>
    </source>
</evidence>
<keyword evidence="7" id="KW-1185">Reference proteome</keyword>
<evidence type="ECO:0000259" key="5">
    <source>
        <dbReference type="Pfam" id="PF25954"/>
    </source>
</evidence>
<keyword evidence="2" id="KW-0175">Coiled coil</keyword>
<dbReference type="AlphaFoldDB" id="A0A2U8DNW3"/>
<feature type="signal peptide" evidence="3">
    <location>
        <begin position="1"/>
        <end position="20"/>
    </location>
</feature>
<proteinExistence type="predicted"/>
<dbReference type="InterPro" id="IPR050465">
    <property type="entry name" value="UPF0194_transport"/>
</dbReference>
<dbReference type="Pfam" id="PF25954">
    <property type="entry name" value="Beta-barrel_RND_2"/>
    <property type="match status" value="1"/>
</dbReference>
<comment type="subcellular location">
    <subcellularLocation>
        <location evidence="1">Cell envelope</location>
    </subcellularLocation>
</comment>
<dbReference type="RefSeq" id="WP_032079588.1">
    <property type="nucleotide sequence ID" value="NZ_CP020953.1"/>
</dbReference>
<gene>
    <name evidence="6" type="ORF">B9W14_07680</name>
</gene>
<dbReference type="PANTHER" id="PTHR32347:SF23">
    <property type="entry name" value="BLL5650 PROTEIN"/>
    <property type="match status" value="1"/>
</dbReference>
<dbReference type="EMBL" id="CP020953">
    <property type="protein sequence ID" value="AWI04380.1"/>
    <property type="molecule type" value="Genomic_DNA"/>
</dbReference>
<evidence type="ECO:0000313" key="6">
    <source>
        <dbReference type="EMBL" id="AWI04380.1"/>
    </source>
</evidence>
<dbReference type="InterPro" id="IPR059052">
    <property type="entry name" value="HH_YbhG-like"/>
</dbReference>
<evidence type="ECO:0000256" key="2">
    <source>
        <dbReference type="ARBA" id="ARBA00023054"/>
    </source>
</evidence>
<dbReference type="GO" id="GO:0030313">
    <property type="term" value="C:cell envelope"/>
    <property type="evidence" value="ECO:0007669"/>
    <property type="project" value="UniProtKB-SubCell"/>
</dbReference>
<evidence type="ECO:0000256" key="3">
    <source>
        <dbReference type="SAM" id="SignalP"/>
    </source>
</evidence>
<keyword evidence="3" id="KW-0732">Signal</keyword>
<dbReference type="Gene3D" id="1.10.287.470">
    <property type="entry name" value="Helix hairpin bin"/>
    <property type="match status" value="1"/>
</dbReference>
<sequence length="321" mass="34591">MKKVIFILVFSLLLGGCSSAKTEVGENYKAQAAPREVFIFAGKIQSNDSINLASKITPTKVSKVAVDVGSKVNAGDAIIYLDTTDLDNQVKQAEAKVNTAKAGLSKVESAARPEDIAISEAKMASDDKALQNIQSNYNRVKQLYDKGYDTKQNMEQVETALTAAKNTLTSDNENLSKLKNGSTQQDIAASQASVKEAQTLVDSYKTQLSNGVIKSPISGVVSICNIHEGEIAATGANLITVVNNDELYIDGYVPEDMLSQIKIGQAVIIKPSNMPEKRFKGEISVINPMMNSNNKNVVRVTVKDESHVLKTGMIAQIGFSK</sequence>
<dbReference type="SUPFAM" id="SSF111369">
    <property type="entry name" value="HlyD-like secretion proteins"/>
    <property type="match status" value="1"/>
</dbReference>
<dbReference type="Proteomes" id="UP000244910">
    <property type="component" value="Chromosome"/>
</dbReference>
<dbReference type="Pfam" id="PF25881">
    <property type="entry name" value="HH_YBHG"/>
    <property type="match status" value="1"/>
</dbReference>